<dbReference type="OrthoDB" id="4739604at2"/>
<accession>A0A2U3PHU8</accession>
<keyword evidence="2" id="KW-1185">Reference proteome</keyword>
<dbReference type="AlphaFoldDB" id="A0A2U3PHU8"/>
<evidence type="ECO:0000313" key="2">
    <source>
        <dbReference type="Proteomes" id="UP000240424"/>
    </source>
</evidence>
<gene>
    <name evidence="1" type="ORF">MNAB215_5564</name>
</gene>
<dbReference type="EMBL" id="FUEZ01000004">
    <property type="protein sequence ID" value="SPM43342.1"/>
    <property type="molecule type" value="Genomic_DNA"/>
</dbReference>
<sequence>MSDDENIGPIEMLNHLAGLAADVPGCEHCDAETDLVAAAAGTFGLAVHHDADCPWLAQHVSGPDEMYHTKRHFSMEELAEVKRKLNGDNDDE</sequence>
<reference evidence="1 2" key="1">
    <citation type="submission" date="2017-01" db="EMBL/GenBank/DDBJ databases">
        <authorList>
            <consortium name="Urmite Genomes"/>
        </authorList>
    </citation>
    <scope>NUCLEOTIDE SEQUENCE [LARGE SCALE GENOMIC DNA]</scope>
    <source>
        <strain evidence="1 2">AB215</strain>
    </source>
</reference>
<dbReference type="Proteomes" id="UP000240424">
    <property type="component" value="Unassembled WGS sequence"/>
</dbReference>
<evidence type="ECO:0000313" key="1">
    <source>
        <dbReference type="EMBL" id="SPM43342.1"/>
    </source>
</evidence>
<protein>
    <submittedName>
        <fullName evidence="1">Mycobacterium numidiamassiliense ORFan</fullName>
    </submittedName>
</protein>
<dbReference type="STRING" id="1841861.GCA_900157365_03883"/>
<proteinExistence type="predicted"/>
<name>A0A2U3PHU8_9MYCO</name>
<organism evidence="1 2">
    <name type="scientific">Mycobacterium numidiamassiliense</name>
    <dbReference type="NCBI Taxonomy" id="1841861"/>
    <lineage>
        <taxon>Bacteria</taxon>
        <taxon>Bacillati</taxon>
        <taxon>Actinomycetota</taxon>
        <taxon>Actinomycetes</taxon>
        <taxon>Mycobacteriales</taxon>
        <taxon>Mycobacteriaceae</taxon>
        <taxon>Mycobacterium</taxon>
    </lineage>
</organism>
<dbReference type="RefSeq" id="WP_077081619.1">
    <property type="nucleotide sequence ID" value="NZ_FUEZ01000004.1"/>
</dbReference>